<proteinExistence type="predicted"/>
<name>A0A2W2EQ41_9ACTN</name>
<evidence type="ECO:0000259" key="4">
    <source>
        <dbReference type="SMART" id="SM00895"/>
    </source>
</evidence>
<dbReference type="SMART" id="SM00895">
    <property type="entry name" value="FCD"/>
    <property type="match status" value="1"/>
</dbReference>
<dbReference type="InterPro" id="IPR008920">
    <property type="entry name" value="TF_FadR/GntR_C"/>
</dbReference>
<feature type="domain" description="GntR C-terminal" evidence="4">
    <location>
        <begin position="13"/>
        <end position="120"/>
    </location>
</feature>
<dbReference type="Pfam" id="PF07729">
    <property type="entry name" value="FCD"/>
    <property type="match status" value="1"/>
</dbReference>
<keyword evidence="1" id="KW-0805">Transcription regulation</keyword>
<keyword evidence="2" id="KW-0238">DNA-binding</keyword>
<dbReference type="AlphaFoldDB" id="A0A2W2EQ41"/>
<dbReference type="OrthoDB" id="8680240at2"/>
<sequence length="128" mass="13618">MNSASRPRNAAKGLVDARRTEEDVAALEAAFERMAATSADPVAHTEADVVFHLLLLAASHNELLECLEVMIAAALSARYRLVHATGERPGFAATHRAVLDAVRAGDPDTAEAAMRDLLAQAELDQSSL</sequence>
<protein>
    <recommendedName>
        <fullName evidence="4">GntR C-terminal domain-containing protein</fullName>
    </recommendedName>
</protein>
<dbReference type="InterPro" id="IPR011711">
    <property type="entry name" value="GntR_C"/>
</dbReference>
<keyword evidence="6" id="KW-1185">Reference proteome</keyword>
<comment type="caution">
    <text evidence="5">The sequence shown here is derived from an EMBL/GenBank/DDBJ whole genome shotgun (WGS) entry which is preliminary data.</text>
</comment>
<dbReference type="PANTHER" id="PTHR43537:SF44">
    <property type="entry name" value="GNTR FAMILY REGULATORY PROTEIN"/>
    <property type="match status" value="1"/>
</dbReference>
<reference evidence="5 6" key="1">
    <citation type="submission" date="2018-01" db="EMBL/GenBank/DDBJ databases">
        <title>Draft genome sequence of Nonomuraea sp. KC333.</title>
        <authorList>
            <person name="Sahin N."/>
            <person name="Saygin H."/>
            <person name="Ay H."/>
        </authorList>
    </citation>
    <scope>NUCLEOTIDE SEQUENCE [LARGE SCALE GENOMIC DNA]</scope>
    <source>
        <strain evidence="5 6">KC333</strain>
    </source>
</reference>
<dbReference type="Proteomes" id="UP000249304">
    <property type="component" value="Unassembled WGS sequence"/>
</dbReference>
<evidence type="ECO:0000313" key="6">
    <source>
        <dbReference type="Proteomes" id="UP000249304"/>
    </source>
</evidence>
<organism evidence="5 6">
    <name type="scientific">Nonomuraea aridisoli</name>
    <dbReference type="NCBI Taxonomy" id="2070368"/>
    <lineage>
        <taxon>Bacteria</taxon>
        <taxon>Bacillati</taxon>
        <taxon>Actinomycetota</taxon>
        <taxon>Actinomycetes</taxon>
        <taxon>Streptosporangiales</taxon>
        <taxon>Streptosporangiaceae</taxon>
        <taxon>Nonomuraea</taxon>
    </lineage>
</organism>
<dbReference type="PANTHER" id="PTHR43537">
    <property type="entry name" value="TRANSCRIPTIONAL REGULATOR, GNTR FAMILY"/>
    <property type="match status" value="1"/>
</dbReference>
<evidence type="ECO:0000313" key="5">
    <source>
        <dbReference type="EMBL" id="PZG15720.1"/>
    </source>
</evidence>
<dbReference type="EMBL" id="POUD01000099">
    <property type="protein sequence ID" value="PZG15720.1"/>
    <property type="molecule type" value="Genomic_DNA"/>
</dbReference>
<dbReference type="GO" id="GO:0003677">
    <property type="term" value="F:DNA binding"/>
    <property type="evidence" value="ECO:0007669"/>
    <property type="project" value="UniProtKB-KW"/>
</dbReference>
<evidence type="ECO:0000256" key="3">
    <source>
        <dbReference type="ARBA" id="ARBA00023163"/>
    </source>
</evidence>
<dbReference type="Gene3D" id="1.20.120.530">
    <property type="entry name" value="GntR ligand-binding domain-like"/>
    <property type="match status" value="1"/>
</dbReference>
<keyword evidence="3" id="KW-0804">Transcription</keyword>
<evidence type="ECO:0000256" key="1">
    <source>
        <dbReference type="ARBA" id="ARBA00023015"/>
    </source>
</evidence>
<dbReference type="SUPFAM" id="SSF48008">
    <property type="entry name" value="GntR ligand-binding domain-like"/>
    <property type="match status" value="1"/>
</dbReference>
<evidence type="ECO:0000256" key="2">
    <source>
        <dbReference type="ARBA" id="ARBA00023125"/>
    </source>
</evidence>
<accession>A0A2W2EQ41</accession>
<gene>
    <name evidence="5" type="ORF">C1J01_23295</name>
</gene>